<dbReference type="RefSeq" id="WP_091150154.1">
    <property type="nucleotide sequence ID" value="NZ_FNAI01000006.1"/>
</dbReference>
<dbReference type="OrthoDB" id="674866at2"/>
<name>A0A1G7D5I3_9SPHI</name>
<evidence type="ECO:0008006" key="4">
    <source>
        <dbReference type="Google" id="ProtNLM"/>
    </source>
</evidence>
<gene>
    <name evidence="2" type="ORF">SAMN05216464_106249</name>
</gene>
<keyword evidence="1" id="KW-0732">Signal</keyword>
<sequence length="104" mass="11346">MKNLFKIAMFAAGSFMISQTSFAQTHKDSTLGHKIGNTAKKVGHKTSEIAAKGAAGVVDKKYDGKVAPGGQTIYIDKNSYYYYINKKGHKVYVKKSLLVDKPAT</sequence>
<dbReference type="AlphaFoldDB" id="A0A1G7D5I3"/>
<accession>A0A1G7D5I3</accession>
<feature type="signal peptide" evidence="1">
    <location>
        <begin position="1"/>
        <end position="23"/>
    </location>
</feature>
<evidence type="ECO:0000313" key="3">
    <source>
        <dbReference type="Proteomes" id="UP000199072"/>
    </source>
</evidence>
<feature type="chain" id="PRO_5011706784" description="PBCV-specific basic adaptor domain-containing protein" evidence="1">
    <location>
        <begin position="24"/>
        <end position="104"/>
    </location>
</feature>
<dbReference type="EMBL" id="FNAI01000006">
    <property type="protein sequence ID" value="SDE46791.1"/>
    <property type="molecule type" value="Genomic_DNA"/>
</dbReference>
<evidence type="ECO:0000256" key="1">
    <source>
        <dbReference type="SAM" id="SignalP"/>
    </source>
</evidence>
<dbReference type="Proteomes" id="UP000199072">
    <property type="component" value="Unassembled WGS sequence"/>
</dbReference>
<keyword evidence="3" id="KW-1185">Reference proteome</keyword>
<dbReference type="STRING" id="1391627.SAMN05216464_106249"/>
<reference evidence="2 3" key="1">
    <citation type="submission" date="2016-10" db="EMBL/GenBank/DDBJ databases">
        <authorList>
            <person name="de Groot N.N."/>
        </authorList>
    </citation>
    <scope>NUCLEOTIDE SEQUENCE [LARGE SCALE GENOMIC DNA]</scope>
    <source>
        <strain evidence="2 3">47C3B</strain>
    </source>
</reference>
<proteinExistence type="predicted"/>
<protein>
    <recommendedName>
        <fullName evidence="4">PBCV-specific basic adaptor domain-containing protein</fullName>
    </recommendedName>
</protein>
<organism evidence="2 3">
    <name type="scientific">Mucilaginibacter pineti</name>
    <dbReference type="NCBI Taxonomy" id="1391627"/>
    <lineage>
        <taxon>Bacteria</taxon>
        <taxon>Pseudomonadati</taxon>
        <taxon>Bacteroidota</taxon>
        <taxon>Sphingobacteriia</taxon>
        <taxon>Sphingobacteriales</taxon>
        <taxon>Sphingobacteriaceae</taxon>
        <taxon>Mucilaginibacter</taxon>
    </lineage>
</organism>
<evidence type="ECO:0000313" key="2">
    <source>
        <dbReference type="EMBL" id="SDE46791.1"/>
    </source>
</evidence>